<sequence length="770" mass="87459">MSIFKRLPKAELHCHLDGAVRIQTIIDLAREQGITLPTFDFQELQNMVTVTEKCTSLEEYLVGFDITLKVLQKSYAITRAIYEVVEDAVNDGIRYLEIRFSPILHTNDGLSLSGVMEAITEGQALAEYTFPIKVGIIVCGMRQLSADTTKDLAEIAWRYRHKGVCGFDLAGPEQGFSSKYHRKAFGIVRRNCLNCTLHSGEGAGWQSVQDSIQFCGAHRLGHGVRLSENPDLVKFVVDHSIAIEVCVTSNIHTKAVSSLDQHPIRSFFDQGVKVVICTDNPTVSGVTLSGEYALVQEKFNFSIEEMVRMIVYGFSVAFVEVTFKKRMRAQVLRECLHILHSEGYDISPILNNQDYYDFIGVDFSEFMAEDKIVLPLNRFRPEAEITRDLCRMLPKTDLHVTFDASMNFDFVYDELNTPERQKYLKEILRVNIGSKGDLINLIQMEKHTPESMLLVKRILKTVLQTKYQLERALEIIFENAVKDSVRYMEIAFRPNTHTREKLNAEEALLVILNHLKYLNDAYYYNTKPRPQTDPNRDSTTKVFGAIVVYVSSAADDPIGFLESAKLAVKYKKEGVCGFGVYGAEELDFPRPLTFFLSTFHYLKENNMNVSMIAGLRGVNSIISAISEGGARRISGAFSMHNYPRLLNYVANHSIPIEIGLSERLKDLTKEAESFIGNPIRLLLDSHVPVVICSFRSMTSPQDRAETLYQTIAQCKLNAAQTIELLGYGFRLNNQSYSFRHQLYSEFKKEAVSYFSEHGFVHTNKFLFYPQ</sequence>
<evidence type="ECO:0000256" key="3">
    <source>
        <dbReference type="ARBA" id="ARBA00012784"/>
    </source>
</evidence>
<evidence type="ECO:0000256" key="5">
    <source>
        <dbReference type="ARBA" id="ARBA00022801"/>
    </source>
</evidence>
<feature type="domain" description="Adenosine deaminase" evidence="7">
    <location>
        <begin position="8"/>
        <end position="331"/>
    </location>
</feature>
<dbReference type="CDD" id="cd01320">
    <property type="entry name" value="ADA"/>
    <property type="match status" value="1"/>
</dbReference>
<keyword evidence="5" id="KW-0378">Hydrolase</keyword>
<dbReference type="PANTHER" id="PTHR11409">
    <property type="entry name" value="ADENOSINE DEAMINASE"/>
    <property type="match status" value="1"/>
</dbReference>
<dbReference type="GO" id="GO:0046103">
    <property type="term" value="P:inosine biosynthetic process"/>
    <property type="evidence" value="ECO:0007669"/>
    <property type="project" value="TreeGrafter"/>
</dbReference>
<dbReference type="GO" id="GO:0046872">
    <property type="term" value="F:metal ion binding"/>
    <property type="evidence" value="ECO:0007669"/>
    <property type="project" value="UniProtKB-KW"/>
</dbReference>
<proteinExistence type="inferred from homology"/>
<reference evidence="8" key="1">
    <citation type="journal article" date="2020" name="J. Eukaryot. Microbiol.">
        <title>De novo Sequencing, Assembly and Annotation of the Transcriptome for the Free-Living Testate Amoeba Arcella intermedia.</title>
        <authorList>
            <person name="Ribeiro G.M."/>
            <person name="Porfirio-Sousa A.L."/>
            <person name="Maurer-Alcala X.X."/>
            <person name="Katz L.A."/>
            <person name="Lahr D.J.G."/>
        </authorList>
    </citation>
    <scope>NUCLEOTIDE SEQUENCE</scope>
</reference>
<evidence type="ECO:0000256" key="1">
    <source>
        <dbReference type="ARBA" id="ARBA00001947"/>
    </source>
</evidence>
<dbReference type="GO" id="GO:0006154">
    <property type="term" value="P:adenosine catabolic process"/>
    <property type="evidence" value="ECO:0007669"/>
    <property type="project" value="TreeGrafter"/>
</dbReference>
<keyword evidence="6" id="KW-0862">Zinc</keyword>
<dbReference type="EMBL" id="GIBP01000732">
    <property type="protein sequence ID" value="NDV29701.1"/>
    <property type="molecule type" value="Transcribed_RNA"/>
</dbReference>
<dbReference type="GO" id="GO:0004000">
    <property type="term" value="F:adenosine deaminase activity"/>
    <property type="evidence" value="ECO:0007669"/>
    <property type="project" value="TreeGrafter"/>
</dbReference>
<dbReference type="NCBIfam" id="TIGR01430">
    <property type="entry name" value="aden_deam"/>
    <property type="match status" value="1"/>
</dbReference>
<evidence type="ECO:0000256" key="4">
    <source>
        <dbReference type="ARBA" id="ARBA00022723"/>
    </source>
</evidence>
<evidence type="ECO:0000313" key="8">
    <source>
        <dbReference type="EMBL" id="NDV29701.1"/>
    </source>
</evidence>
<name>A0A6B2KYG9_9EUKA</name>
<dbReference type="InterPro" id="IPR006330">
    <property type="entry name" value="Ado/ade_deaminase"/>
</dbReference>
<dbReference type="GO" id="GO:0005829">
    <property type="term" value="C:cytosol"/>
    <property type="evidence" value="ECO:0007669"/>
    <property type="project" value="TreeGrafter"/>
</dbReference>
<dbReference type="EC" id="3.5.4.4" evidence="3"/>
<keyword evidence="4" id="KW-0479">Metal-binding</keyword>
<feature type="domain" description="Adenosine deaminase" evidence="7">
    <location>
        <begin position="394"/>
        <end position="692"/>
    </location>
</feature>
<dbReference type="Gene3D" id="3.20.20.140">
    <property type="entry name" value="Metal-dependent hydrolases"/>
    <property type="match status" value="2"/>
</dbReference>
<organism evidence="8">
    <name type="scientific">Arcella intermedia</name>
    <dbReference type="NCBI Taxonomy" id="1963864"/>
    <lineage>
        <taxon>Eukaryota</taxon>
        <taxon>Amoebozoa</taxon>
        <taxon>Tubulinea</taxon>
        <taxon>Elardia</taxon>
        <taxon>Arcellinida</taxon>
        <taxon>Sphaerothecina</taxon>
        <taxon>Arcellidae</taxon>
        <taxon>Arcella</taxon>
    </lineage>
</organism>
<protein>
    <recommendedName>
        <fullName evidence="3">adenosine deaminase</fullName>
        <ecNumber evidence="3">3.5.4.4</ecNumber>
    </recommendedName>
</protein>
<dbReference type="InterPro" id="IPR032466">
    <property type="entry name" value="Metal_Hydrolase"/>
</dbReference>
<dbReference type="InterPro" id="IPR001365">
    <property type="entry name" value="A_deaminase_dom"/>
</dbReference>
<comment type="cofactor">
    <cofactor evidence="1">
        <name>Zn(2+)</name>
        <dbReference type="ChEBI" id="CHEBI:29105"/>
    </cofactor>
</comment>
<dbReference type="AlphaFoldDB" id="A0A6B2KYG9"/>
<dbReference type="PANTHER" id="PTHR11409:SF43">
    <property type="entry name" value="ADENOSINE DEAMINASE"/>
    <property type="match status" value="1"/>
</dbReference>
<evidence type="ECO:0000256" key="6">
    <source>
        <dbReference type="ARBA" id="ARBA00022833"/>
    </source>
</evidence>
<dbReference type="FunFam" id="3.20.20.140:FF:000091">
    <property type="entry name" value="Probable adenosine deaminase"/>
    <property type="match status" value="1"/>
</dbReference>
<dbReference type="SUPFAM" id="SSF51556">
    <property type="entry name" value="Metallo-dependent hydrolases"/>
    <property type="match status" value="2"/>
</dbReference>
<evidence type="ECO:0000259" key="7">
    <source>
        <dbReference type="Pfam" id="PF00962"/>
    </source>
</evidence>
<evidence type="ECO:0000256" key="2">
    <source>
        <dbReference type="ARBA" id="ARBA00006676"/>
    </source>
</evidence>
<dbReference type="GO" id="GO:0043103">
    <property type="term" value="P:hypoxanthine salvage"/>
    <property type="evidence" value="ECO:0007669"/>
    <property type="project" value="TreeGrafter"/>
</dbReference>
<dbReference type="Pfam" id="PF00962">
    <property type="entry name" value="A_deaminase"/>
    <property type="match status" value="2"/>
</dbReference>
<comment type="similarity">
    <text evidence="2">Belongs to the metallo-dependent hydrolases superfamily. Adenosine and AMP deaminases family.</text>
</comment>
<accession>A0A6B2KYG9</accession>